<reference evidence="3" key="1">
    <citation type="submission" date="2022-08" db="EMBL/GenBank/DDBJ databases">
        <title>The genomic sequence of strain Paenibacillus sp. SCIV0701.</title>
        <authorList>
            <person name="Zhao H."/>
        </authorList>
    </citation>
    <scope>NUCLEOTIDE SEQUENCE</scope>
    <source>
        <strain evidence="3">SCIV0701</strain>
    </source>
</reference>
<organism evidence="3 4">
    <name type="scientific">Paenibacillus soyae</name>
    <dbReference type="NCBI Taxonomy" id="2969249"/>
    <lineage>
        <taxon>Bacteria</taxon>
        <taxon>Bacillati</taxon>
        <taxon>Bacillota</taxon>
        <taxon>Bacilli</taxon>
        <taxon>Bacillales</taxon>
        <taxon>Paenibacillaceae</taxon>
        <taxon>Paenibacillus</taxon>
    </lineage>
</organism>
<evidence type="ECO:0000256" key="1">
    <source>
        <dbReference type="SAM" id="MobiDB-lite"/>
    </source>
</evidence>
<keyword evidence="4" id="KW-1185">Reference proteome</keyword>
<evidence type="ECO:0000256" key="2">
    <source>
        <dbReference type="SAM" id="SignalP"/>
    </source>
</evidence>
<dbReference type="RefSeq" id="WP_257452929.1">
    <property type="nucleotide sequence ID" value="NZ_JANIPJ010000038.1"/>
</dbReference>
<proteinExistence type="predicted"/>
<dbReference type="EMBL" id="JANIPJ010000038">
    <property type="protein sequence ID" value="MCR2807958.1"/>
    <property type="molecule type" value="Genomic_DNA"/>
</dbReference>
<keyword evidence="2" id="KW-0732">Signal</keyword>
<sequence>MKREISLALSVLLLSTALVSGCGRNDDGNGLDDNQANDNHNEVRQNALMPNNQTPQGGYRATPDDSVRTPGEGANAHSARINADQLADIAEQVPGVERADIAMNTDDVLVGIEVDNVGKRRIIEKQVTSALHWQYPEYRYHVTSDEALRDKIKAAGARKKGIQAQMFNQDIDALAQMIDRETLP</sequence>
<dbReference type="Pfam" id="PF09580">
    <property type="entry name" value="Spore_YhcN_YlaJ"/>
    <property type="match status" value="1"/>
</dbReference>
<gene>
    <name evidence="3" type="ORF">NQZ67_29195</name>
</gene>
<protein>
    <submittedName>
        <fullName evidence="3">YhcN/YlaJ family sporulation lipoprotein</fullName>
    </submittedName>
</protein>
<dbReference type="AlphaFoldDB" id="A0A9X2MU56"/>
<dbReference type="PROSITE" id="PS51257">
    <property type="entry name" value="PROKAR_LIPOPROTEIN"/>
    <property type="match status" value="1"/>
</dbReference>
<feature type="region of interest" description="Disordered" evidence="1">
    <location>
        <begin position="48"/>
        <end position="75"/>
    </location>
</feature>
<comment type="caution">
    <text evidence="3">The sequence shown here is derived from an EMBL/GenBank/DDBJ whole genome shotgun (WGS) entry which is preliminary data.</text>
</comment>
<feature type="chain" id="PRO_5040790154" evidence="2">
    <location>
        <begin position="21"/>
        <end position="184"/>
    </location>
</feature>
<name>A0A9X2MU56_9BACL</name>
<dbReference type="Proteomes" id="UP001141950">
    <property type="component" value="Unassembled WGS sequence"/>
</dbReference>
<feature type="signal peptide" evidence="2">
    <location>
        <begin position="1"/>
        <end position="20"/>
    </location>
</feature>
<keyword evidence="3" id="KW-0449">Lipoprotein</keyword>
<evidence type="ECO:0000313" key="3">
    <source>
        <dbReference type="EMBL" id="MCR2807958.1"/>
    </source>
</evidence>
<evidence type="ECO:0000313" key="4">
    <source>
        <dbReference type="Proteomes" id="UP001141950"/>
    </source>
</evidence>
<dbReference type="InterPro" id="IPR019076">
    <property type="entry name" value="Spore_lipoprot_YhcN/YlaJ-like"/>
</dbReference>
<accession>A0A9X2MU56</accession>